<keyword evidence="2" id="KW-1185">Reference proteome</keyword>
<protein>
    <recommendedName>
        <fullName evidence="3">DNA-directed DNA polymerase</fullName>
    </recommendedName>
</protein>
<dbReference type="Proteomes" id="UP000887013">
    <property type="component" value="Unassembled WGS sequence"/>
</dbReference>
<comment type="caution">
    <text evidence="1">The sequence shown here is derived from an EMBL/GenBank/DDBJ whole genome shotgun (WGS) entry which is preliminary data.</text>
</comment>
<evidence type="ECO:0000313" key="2">
    <source>
        <dbReference type="Proteomes" id="UP000887013"/>
    </source>
</evidence>
<dbReference type="EMBL" id="BMAW01062245">
    <property type="protein sequence ID" value="GFT35060.1"/>
    <property type="molecule type" value="Genomic_DNA"/>
</dbReference>
<name>A0A8X6NVB5_NEPPI</name>
<reference evidence="1" key="1">
    <citation type="submission" date="2020-08" db="EMBL/GenBank/DDBJ databases">
        <title>Multicomponent nature underlies the extraordinary mechanical properties of spider dragline silk.</title>
        <authorList>
            <person name="Kono N."/>
            <person name="Nakamura H."/>
            <person name="Mori M."/>
            <person name="Yoshida Y."/>
            <person name="Ohtoshi R."/>
            <person name="Malay A.D."/>
            <person name="Moran D.A.P."/>
            <person name="Tomita M."/>
            <person name="Numata K."/>
            <person name="Arakawa K."/>
        </authorList>
    </citation>
    <scope>NUCLEOTIDE SEQUENCE</scope>
</reference>
<proteinExistence type="predicted"/>
<dbReference type="GO" id="GO:0071897">
    <property type="term" value="P:DNA biosynthetic process"/>
    <property type="evidence" value="ECO:0007669"/>
    <property type="project" value="UniProtKB-ARBA"/>
</dbReference>
<dbReference type="SUPFAM" id="SSF56672">
    <property type="entry name" value="DNA/RNA polymerases"/>
    <property type="match status" value="1"/>
</dbReference>
<accession>A0A8X6NVB5</accession>
<evidence type="ECO:0008006" key="3">
    <source>
        <dbReference type="Google" id="ProtNLM"/>
    </source>
</evidence>
<dbReference type="InterPro" id="IPR043502">
    <property type="entry name" value="DNA/RNA_pol_sf"/>
</dbReference>
<evidence type="ECO:0000313" key="1">
    <source>
        <dbReference type="EMBL" id="GFT35060.1"/>
    </source>
</evidence>
<sequence>MSDKIVKENKDLEGWILDEILRLKIRINHYSLLKNSSSFFELPMKISETKAVMNVINKKDSHCFKRKICIQTCKLDSHWHFTTPASLSLDVMLLHTKITIELFTDYDMLLFIENGVKGGISQCSNRYAIANNKYMPDFNYDDEMQYLIYLDANDLYGYAMSKYLPLEDFA</sequence>
<dbReference type="AlphaFoldDB" id="A0A8X6NVB5"/>
<organism evidence="1 2">
    <name type="scientific">Nephila pilipes</name>
    <name type="common">Giant wood spider</name>
    <name type="synonym">Nephila maculata</name>
    <dbReference type="NCBI Taxonomy" id="299642"/>
    <lineage>
        <taxon>Eukaryota</taxon>
        <taxon>Metazoa</taxon>
        <taxon>Ecdysozoa</taxon>
        <taxon>Arthropoda</taxon>
        <taxon>Chelicerata</taxon>
        <taxon>Arachnida</taxon>
        <taxon>Araneae</taxon>
        <taxon>Araneomorphae</taxon>
        <taxon>Entelegynae</taxon>
        <taxon>Araneoidea</taxon>
        <taxon>Nephilidae</taxon>
        <taxon>Nephila</taxon>
    </lineage>
</organism>
<dbReference type="PANTHER" id="PTHR31511">
    <property type="entry name" value="PROTEIN CBG23764"/>
    <property type="match status" value="1"/>
</dbReference>
<dbReference type="OrthoDB" id="6426499at2759"/>
<dbReference type="PANTHER" id="PTHR31511:SF12">
    <property type="entry name" value="RHO TERMINATION FACTOR N-TERMINAL DOMAIN-CONTAINING PROTEIN"/>
    <property type="match status" value="1"/>
</dbReference>
<gene>
    <name evidence="1" type="ORF">NPIL_668471</name>
</gene>